<dbReference type="OrthoDB" id="1936089at2759"/>
<protein>
    <submittedName>
        <fullName evidence="1">Uncharacterized protein</fullName>
    </submittedName>
</protein>
<dbReference type="STRING" id="3983.A0A2C9VTP6"/>
<organism evidence="1 2">
    <name type="scientific">Manihot esculenta</name>
    <name type="common">Cassava</name>
    <name type="synonym">Jatropha manihot</name>
    <dbReference type="NCBI Taxonomy" id="3983"/>
    <lineage>
        <taxon>Eukaryota</taxon>
        <taxon>Viridiplantae</taxon>
        <taxon>Streptophyta</taxon>
        <taxon>Embryophyta</taxon>
        <taxon>Tracheophyta</taxon>
        <taxon>Spermatophyta</taxon>
        <taxon>Magnoliopsida</taxon>
        <taxon>eudicotyledons</taxon>
        <taxon>Gunneridae</taxon>
        <taxon>Pentapetalae</taxon>
        <taxon>rosids</taxon>
        <taxon>fabids</taxon>
        <taxon>Malpighiales</taxon>
        <taxon>Euphorbiaceae</taxon>
        <taxon>Crotonoideae</taxon>
        <taxon>Manihoteae</taxon>
        <taxon>Manihot</taxon>
    </lineage>
</organism>
<dbReference type="InterPro" id="IPR004926">
    <property type="entry name" value="LEA_3a"/>
</dbReference>
<accession>A0A2C9VTP6</accession>
<dbReference type="EMBL" id="CM004391">
    <property type="protein sequence ID" value="OAY49505.1"/>
    <property type="molecule type" value="Genomic_DNA"/>
</dbReference>
<sequence length="91" mass="9771">MARSFSNAKFLSAFITKTINGRGFSAAAPQGVVPNVPKGGASTVKKIAEEKIASSEKVAWIPDPRTGCYRPENVAKEIDAAELRAMLLKKH</sequence>
<dbReference type="PANTHER" id="PTHR33509:SF5">
    <property type="entry name" value="PROTEIN SENESCENCE-ASSOCIATED GENE 21, MITOCHONDRIAL"/>
    <property type="match status" value="1"/>
</dbReference>
<dbReference type="AlphaFoldDB" id="A0A2C9VTP6"/>
<keyword evidence="2" id="KW-1185">Reference proteome</keyword>
<proteinExistence type="predicted"/>
<evidence type="ECO:0000313" key="1">
    <source>
        <dbReference type="EMBL" id="OAY49505.1"/>
    </source>
</evidence>
<gene>
    <name evidence="1" type="ORF">MANES_05G061300v8</name>
</gene>
<name>A0A2C9VTP6_MANES</name>
<evidence type="ECO:0000313" key="2">
    <source>
        <dbReference type="Proteomes" id="UP000091857"/>
    </source>
</evidence>
<reference evidence="2" key="1">
    <citation type="journal article" date="2016" name="Nat. Biotechnol.">
        <title>Sequencing wild and cultivated cassava and related species reveals extensive interspecific hybridization and genetic diversity.</title>
        <authorList>
            <person name="Bredeson J.V."/>
            <person name="Lyons J.B."/>
            <person name="Prochnik S.E."/>
            <person name="Wu G.A."/>
            <person name="Ha C.M."/>
            <person name="Edsinger-Gonzales E."/>
            <person name="Grimwood J."/>
            <person name="Schmutz J."/>
            <person name="Rabbi I.Y."/>
            <person name="Egesi C."/>
            <person name="Nauluvula P."/>
            <person name="Lebot V."/>
            <person name="Ndunguru J."/>
            <person name="Mkamilo G."/>
            <person name="Bart R.S."/>
            <person name="Setter T.L."/>
            <person name="Gleadow R.M."/>
            <person name="Kulakow P."/>
            <person name="Ferguson M.E."/>
            <person name="Rounsley S."/>
            <person name="Rokhsar D.S."/>
        </authorList>
    </citation>
    <scope>NUCLEOTIDE SEQUENCE [LARGE SCALE GENOMIC DNA]</scope>
    <source>
        <strain evidence="2">cv. AM560-2</strain>
    </source>
</reference>
<dbReference type="Gramene" id="Manes.05G061300.1.v8.1">
    <property type="protein sequence ID" value="Manes.05G061300.1.v8.1.CDS.1"/>
    <property type="gene ID" value="Manes.05G061300.v8.1"/>
</dbReference>
<dbReference type="GO" id="GO:0006950">
    <property type="term" value="P:response to stress"/>
    <property type="evidence" value="ECO:0000318"/>
    <property type="project" value="GO_Central"/>
</dbReference>
<dbReference type="OMA" id="RSNMMMN"/>
<dbReference type="PANTHER" id="PTHR33509">
    <property type="entry name" value="LATE EMBRYOGENIS ABUNDANT PROTEIN 2-RELATED"/>
    <property type="match status" value="1"/>
</dbReference>
<dbReference type="Pfam" id="PF03242">
    <property type="entry name" value="LEA_3a"/>
    <property type="match status" value="1"/>
</dbReference>
<dbReference type="Proteomes" id="UP000091857">
    <property type="component" value="Chromosome 5"/>
</dbReference>
<comment type="caution">
    <text evidence="1">The sequence shown here is derived from an EMBL/GenBank/DDBJ whole genome shotgun (WGS) entry which is preliminary data.</text>
</comment>